<gene>
    <name evidence="4" type="ORF">FRY74_03795</name>
</gene>
<feature type="coiled-coil region" evidence="1">
    <location>
        <begin position="178"/>
        <end position="205"/>
    </location>
</feature>
<keyword evidence="3" id="KW-1133">Transmembrane helix</keyword>
<proteinExistence type="predicted"/>
<dbReference type="AlphaFoldDB" id="A0A5C6RYH9"/>
<comment type="caution">
    <text evidence="4">The sequence shown here is derived from an EMBL/GenBank/DDBJ whole genome shotgun (WGS) entry which is preliminary data.</text>
</comment>
<sequence length="396" mass="44757">MLKYINQQLSEKEEHYIQKHLIDCDFCSEAIKGMKYANDSSALFTIDHKIDQIVANKKTPILKNLMLAATVLTILFGAYFSYLTFNNVVTKNESKISLNTASPKTENKVMEETVPAFEETAEQEAEIGNSQQNNNVAEQTERDQTETIVATKENQKVKALEVDASITEGIMEKEEPMSFAANAEVIDLEDDVEILENEISDKKAEEVVTLSAIGSTSTRADNMPLKLDKSYKSSGNKRRAKEKTSAPSPVPIETEKELLEENRNESMAGGYFDDKNKDDFDAEVTKDAISQTISSADDLATDEFKENLDGNVLDKGIALFQQKKYEEAIKHFNIELLTKTTRNKSKTHWYKALCLIELNKIEEAKANLTQVINYNDEFLNEAKNKFTEIEKKKKAR</sequence>
<feature type="transmembrane region" description="Helical" evidence="3">
    <location>
        <begin position="65"/>
        <end position="85"/>
    </location>
</feature>
<dbReference type="Proteomes" id="UP000321721">
    <property type="component" value="Unassembled WGS sequence"/>
</dbReference>
<dbReference type="SUPFAM" id="SSF48452">
    <property type="entry name" value="TPR-like"/>
    <property type="match status" value="1"/>
</dbReference>
<accession>A0A5C6RYH9</accession>
<dbReference type="Gene3D" id="1.25.40.10">
    <property type="entry name" value="Tetratricopeptide repeat domain"/>
    <property type="match status" value="1"/>
</dbReference>
<organism evidence="4 5">
    <name type="scientific">Vicingus serpentipes</name>
    <dbReference type="NCBI Taxonomy" id="1926625"/>
    <lineage>
        <taxon>Bacteria</taxon>
        <taxon>Pseudomonadati</taxon>
        <taxon>Bacteroidota</taxon>
        <taxon>Flavobacteriia</taxon>
        <taxon>Flavobacteriales</taxon>
        <taxon>Vicingaceae</taxon>
        <taxon>Vicingus</taxon>
    </lineage>
</organism>
<evidence type="ECO:0000256" key="3">
    <source>
        <dbReference type="SAM" id="Phobius"/>
    </source>
</evidence>
<reference evidence="4 5" key="1">
    <citation type="submission" date="2019-08" db="EMBL/GenBank/DDBJ databases">
        <title>Genome of Vicingus serpentipes NCIMB 15042.</title>
        <authorList>
            <person name="Bowman J.P."/>
        </authorList>
    </citation>
    <scope>NUCLEOTIDE SEQUENCE [LARGE SCALE GENOMIC DNA]</scope>
    <source>
        <strain evidence="4 5">NCIMB 15042</strain>
    </source>
</reference>
<evidence type="ECO:0000256" key="1">
    <source>
        <dbReference type="SAM" id="Coils"/>
    </source>
</evidence>
<evidence type="ECO:0008006" key="6">
    <source>
        <dbReference type="Google" id="ProtNLM"/>
    </source>
</evidence>
<dbReference type="OrthoDB" id="979271at2"/>
<dbReference type="InterPro" id="IPR011990">
    <property type="entry name" value="TPR-like_helical_dom_sf"/>
</dbReference>
<keyword evidence="3" id="KW-0812">Transmembrane</keyword>
<protein>
    <recommendedName>
        <fullName evidence="6">Tetratricopeptide repeat protein</fullName>
    </recommendedName>
</protein>
<dbReference type="EMBL" id="VOOS01000001">
    <property type="protein sequence ID" value="TXB67321.1"/>
    <property type="molecule type" value="Genomic_DNA"/>
</dbReference>
<evidence type="ECO:0000313" key="5">
    <source>
        <dbReference type="Proteomes" id="UP000321721"/>
    </source>
</evidence>
<keyword evidence="5" id="KW-1185">Reference proteome</keyword>
<keyword evidence="3" id="KW-0472">Membrane</keyword>
<name>A0A5C6RYH9_9FLAO</name>
<dbReference type="RefSeq" id="WP_147098747.1">
    <property type="nucleotide sequence ID" value="NZ_VOOS01000001.1"/>
</dbReference>
<feature type="region of interest" description="Disordered" evidence="2">
    <location>
        <begin position="219"/>
        <end position="254"/>
    </location>
</feature>
<evidence type="ECO:0000313" key="4">
    <source>
        <dbReference type="EMBL" id="TXB67321.1"/>
    </source>
</evidence>
<keyword evidence="1" id="KW-0175">Coiled coil</keyword>
<evidence type="ECO:0000256" key="2">
    <source>
        <dbReference type="SAM" id="MobiDB-lite"/>
    </source>
</evidence>